<feature type="region of interest" description="Disordered" evidence="1">
    <location>
        <begin position="247"/>
        <end position="290"/>
    </location>
</feature>
<proteinExistence type="predicted"/>
<dbReference type="WBParaSite" id="HCON_00061740-00001">
    <property type="protein sequence ID" value="HCON_00061740-00001"/>
    <property type="gene ID" value="HCON_00061740"/>
</dbReference>
<dbReference type="Proteomes" id="UP000025227">
    <property type="component" value="Unplaced"/>
</dbReference>
<evidence type="ECO:0000256" key="2">
    <source>
        <dbReference type="SAM" id="SignalP"/>
    </source>
</evidence>
<dbReference type="OMA" id="RFICENF"/>
<evidence type="ECO:0000313" key="3">
    <source>
        <dbReference type="Proteomes" id="UP000025227"/>
    </source>
</evidence>
<feature type="compositionally biased region" description="Basic and acidic residues" evidence="1">
    <location>
        <begin position="247"/>
        <end position="289"/>
    </location>
</feature>
<protein>
    <submittedName>
        <fullName evidence="4">C3H1-type domain-containing protein</fullName>
    </submittedName>
</protein>
<accession>A0A7I5E851</accession>
<organism evidence="3 4">
    <name type="scientific">Haemonchus contortus</name>
    <name type="common">Barber pole worm</name>
    <dbReference type="NCBI Taxonomy" id="6289"/>
    <lineage>
        <taxon>Eukaryota</taxon>
        <taxon>Metazoa</taxon>
        <taxon>Ecdysozoa</taxon>
        <taxon>Nematoda</taxon>
        <taxon>Chromadorea</taxon>
        <taxon>Rhabditida</taxon>
        <taxon>Rhabditina</taxon>
        <taxon>Rhabditomorpha</taxon>
        <taxon>Strongyloidea</taxon>
        <taxon>Trichostrongylidae</taxon>
        <taxon>Haemonchus</taxon>
    </lineage>
</organism>
<evidence type="ECO:0000313" key="4">
    <source>
        <dbReference type="WBParaSite" id="HCON_00061740-00001"/>
    </source>
</evidence>
<sequence>MLLRSAGLVVFFFLFHAPKAIIADELSCDFRRPCCWHSLDETTKWQIRSGRSININEFRRTFLVGRSRLPPVGNYLLQSRRRGQSAFGSCPFCSSDGKVIVQYRHWQSPTSRLKLCWRPVGQEVVRNENCHLVEPSRQSQVISQSMTVPKGINVQVLFVMEKTDGGANAVVMIDRIMMNVRKCMAAEQKTEVLSQAATIALPSSSFGSEANSHPLSSSSGISSQATNSRIELAQLALIDDRVRAKLAEREDSKKSVRQSVHEADSIKSKERKSGEVKSKEIDRPGRSTERLASTAEVMSPAGLLSAYPKRRVFVQPKRGIPDMEHSKELVGASVPPMPPPSPLAKPEEFDPLTDLLGKELVNFLDPNYVTKDDEEEPDYVDQDLETSTKQARVIVRPINRPSNTIVQTPTQVQTPSPLHVFNRPFSLTPPSPCHTYGGCLFDRSMCSYVHPQEVPYSNYFMRVKVGYSHFVRARVSPGTTSVLETETNMLEPHSVFFDALEWQSGTRLIGCCTNRVGIRQCPFATPVEAGVLLWQSASFDCPALTVKISFICENFGVEDGECGLDSVRLHRLSDTFLLEPCQKNVLSSL</sequence>
<name>A0A7I5E851_HAECO</name>
<feature type="signal peptide" evidence="2">
    <location>
        <begin position="1"/>
        <end position="23"/>
    </location>
</feature>
<feature type="chain" id="PRO_5029511451" evidence="2">
    <location>
        <begin position="24"/>
        <end position="589"/>
    </location>
</feature>
<dbReference type="AlphaFoldDB" id="A0A7I5E851"/>
<reference evidence="4" key="1">
    <citation type="submission" date="2020-12" db="UniProtKB">
        <authorList>
            <consortium name="WormBaseParasite"/>
        </authorList>
    </citation>
    <scope>IDENTIFICATION</scope>
    <source>
        <strain evidence="4">MHco3</strain>
    </source>
</reference>
<keyword evidence="3" id="KW-1185">Reference proteome</keyword>
<evidence type="ECO:0000256" key="1">
    <source>
        <dbReference type="SAM" id="MobiDB-lite"/>
    </source>
</evidence>
<dbReference type="OrthoDB" id="5828686at2759"/>
<keyword evidence="2" id="KW-0732">Signal</keyword>